<proteinExistence type="predicted"/>
<name>A0AAD5BTQ2_AMBAR</name>
<sequence length="40" mass="4537">MWCLAEECQESAVIGARGRDNSLLRYQVVETTHKQDDING</sequence>
<reference evidence="1" key="1">
    <citation type="submission" date="2022-06" db="EMBL/GenBank/DDBJ databases">
        <title>Uncovering the hologenomic basis of an extraordinary plant invasion.</title>
        <authorList>
            <person name="Bieker V.C."/>
            <person name="Martin M.D."/>
            <person name="Gilbert T."/>
            <person name="Hodgins K."/>
            <person name="Battlay P."/>
            <person name="Petersen B."/>
            <person name="Wilson J."/>
        </authorList>
    </citation>
    <scope>NUCLEOTIDE SEQUENCE</scope>
    <source>
        <strain evidence="1">AA19_3_7</strain>
        <tissue evidence="1">Leaf</tissue>
    </source>
</reference>
<keyword evidence="2" id="KW-1185">Reference proteome</keyword>
<dbReference type="EMBL" id="JAMZMK010011002">
    <property type="protein sequence ID" value="KAI7729452.1"/>
    <property type="molecule type" value="Genomic_DNA"/>
</dbReference>
<organism evidence="1 2">
    <name type="scientific">Ambrosia artemisiifolia</name>
    <name type="common">Common ragweed</name>
    <dbReference type="NCBI Taxonomy" id="4212"/>
    <lineage>
        <taxon>Eukaryota</taxon>
        <taxon>Viridiplantae</taxon>
        <taxon>Streptophyta</taxon>
        <taxon>Embryophyta</taxon>
        <taxon>Tracheophyta</taxon>
        <taxon>Spermatophyta</taxon>
        <taxon>Magnoliopsida</taxon>
        <taxon>eudicotyledons</taxon>
        <taxon>Gunneridae</taxon>
        <taxon>Pentapetalae</taxon>
        <taxon>asterids</taxon>
        <taxon>campanulids</taxon>
        <taxon>Asterales</taxon>
        <taxon>Asteraceae</taxon>
        <taxon>Asteroideae</taxon>
        <taxon>Heliantheae alliance</taxon>
        <taxon>Heliantheae</taxon>
        <taxon>Ambrosia</taxon>
    </lineage>
</organism>
<dbReference type="AlphaFoldDB" id="A0AAD5BTQ2"/>
<evidence type="ECO:0000313" key="2">
    <source>
        <dbReference type="Proteomes" id="UP001206925"/>
    </source>
</evidence>
<accession>A0AAD5BTQ2</accession>
<protein>
    <submittedName>
        <fullName evidence="1">Uncharacterized protein</fullName>
    </submittedName>
</protein>
<gene>
    <name evidence="1" type="ORF">M8C21_016066</name>
</gene>
<evidence type="ECO:0000313" key="1">
    <source>
        <dbReference type="EMBL" id="KAI7729452.1"/>
    </source>
</evidence>
<dbReference type="Proteomes" id="UP001206925">
    <property type="component" value="Unassembled WGS sequence"/>
</dbReference>
<comment type="caution">
    <text evidence="1">The sequence shown here is derived from an EMBL/GenBank/DDBJ whole genome shotgun (WGS) entry which is preliminary data.</text>
</comment>